<dbReference type="Pfam" id="PF22640">
    <property type="entry name" value="ManC_GMP_beta-helix"/>
    <property type="match status" value="1"/>
</dbReference>
<dbReference type="Gene3D" id="3.90.550.10">
    <property type="entry name" value="Spore Coat Polysaccharide Biosynthesis Protein SpsA, Chain A"/>
    <property type="match status" value="1"/>
</dbReference>
<evidence type="ECO:0000256" key="7">
    <source>
        <dbReference type="ARBA" id="ARBA00047343"/>
    </source>
</evidence>
<evidence type="ECO:0000256" key="8">
    <source>
        <dbReference type="RuleBase" id="RU004190"/>
    </source>
</evidence>
<evidence type="ECO:0000259" key="9">
    <source>
        <dbReference type="Pfam" id="PF00483"/>
    </source>
</evidence>
<dbReference type="InterPro" id="IPR005835">
    <property type="entry name" value="NTP_transferase_dom"/>
</dbReference>
<accession>A0A6N4RDG3</accession>
<dbReference type="PANTHER" id="PTHR46390:SF1">
    <property type="entry name" value="MANNOSE-1-PHOSPHATE GUANYLYLTRANSFERASE"/>
    <property type="match status" value="1"/>
</dbReference>
<dbReference type="CDD" id="cd02509">
    <property type="entry name" value="GDP-M1P_Guanylyltransferase"/>
    <property type="match status" value="1"/>
</dbReference>
<comment type="caution">
    <text evidence="12">The sequence shown here is derived from an EMBL/GenBank/DDBJ whole genome shotgun (WGS) entry which is preliminary data.</text>
</comment>
<keyword evidence="3 12" id="KW-0808">Transferase</keyword>
<evidence type="ECO:0000313" key="13">
    <source>
        <dbReference type="Proteomes" id="UP000320948"/>
    </source>
</evidence>
<dbReference type="EC" id="2.7.7.13" evidence="2"/>
<organism evidence="12 13">
    <name type="scientific">Blastochloris viridis</name>
    <name type="common">Rhodopseudomonas viridis</name>
    <dbReference type="NCBI Taxonomy" id="1079"/>
    <lineage>
        <taxon>Bacteria</taxon>
        <taxon>Pseudomonadati</taxon>
        <taxon>Pseudomonadota</taxon>
        <taxon>Alphaproteobacteria</taxon>
        <taxon>Hyphomicrobiales</taxon>
        <taxon>Blastochloridaceae</taxon>
        <taxon>Blastochloris</taxon>
    </lineage>
</organism>
<dbReference type="GO" id="GO:0009298">
    <property type="term" value="P:GDP-mannose biosynthetic process"/>
    <property type="evidence" value="ECO:0007669"/>
    <property type="project" value="TreeGrafter"/>
</dbReference>
<evidence type="ECO:0000259" key="10">
    <source>
        <dbReference type="Pfam" id="PF01050"/>
    </source>
</evidence>
<dbReference type="GO" id="GO:0000271">
    <property type="term" value="P:polysaccharide biosynthetic process"/>
    <property type="evidence" value="ECO:0007669"/>
    <property type="project" value="InterPro"/>
</dbReference>
<dbReference type="AlphaFoldDB" id="A0A6N4RDG3"/>
<keyword evidence="6" id="KW-0342">GTP-binding</keyword>
<dbReference type="InterPro" id="IPR054566">
    <property type="entry name" value="ManC/GMP-like_b-helix"/>
</dbReference>
<dbReference type="InterPro" id="IPR051161">
    <property type="entry name" value="Mannose-6P_isomerase_type2"/>
</dbReference>
<dbReference type="InterPro" id="IPR049577">
    <property type="entry name" value="GMPP_N"/>
</dbReference>
<comment type="catalytic activity">
    <reaction evidence="7">
        <text>alpha-D-mannose 1-phosphate + GTP + H(+) = GDP-alpha-D-mannose + diphosphate</text>
        <dbReference type="Rhea" id="RHEA:15229"/>
        <dbReference type="ChEBI" id="CHEBI:15378"/>
        <dbReference type="ChEBI" id="CHEBI:33019"/>
        <dbReference type="ChEBI" id="CHEBI:37565"/>
        <dbReference type="ChEBI" id="CHEBI:57527"/>
        <dbReference type="ChEBI" id="CHEBI:58409"/>
        <dbReference type="EC" id="2.7.7.13"/>
    </reaction>
</comment>
<dbReference type="Gene3D" id="2.60.120.10">
    <property type="entry name" value="Jelly Rolls"/>
    <property type="match status" value="1"/>
</dbReference>
<protein>
    <recommendedName>
        <fullName evidence="2">mannose-1-phosphate guanylyltransferase</fullName>
        <ecNumber evidence="2">2.7.7.13</ecNumber>
    </recommendedName>
</protein>
<dbReference type="CDD" id="cd02213">
    <property type="entry name" value="cupin_PMI_typeII_C"/>
    <property type="match status" value="1"/>
</dbReference>
<keyword evidence="4 12" id="KW-0548">Nucleotidyltransferase</keyword>
<evidence type="ECO:0000256" key="4">
    <source>
        <dbReference type="ARBA" id="ARBA00022695"/>
    </source>
</evidence>
<evidence type="ECO:0000256" key="5">
    <source>
        <dbReference type="ARBA" id="ARBA00022741"/>
    </source>
</evidence>
<dbReference type="SUPFAM" id="SSF51182">
    <property type="entry name" value="RmlC-like cupins"/>
    <property type="match status" value="1"/>
</dbReference>
<dbReference type="NCBIfam" id="TIGR01479">
    <property type="entry name" value="GMP_PMI"/>
    <property type="match status" value="1"/>
</dbReference>
<dbReference type="Pfam" id="PF00483">
    <property type="entry name" value="NTP_transferase"/>
    <property type="match status" value="1"/>
</dbReference>
<dbReference type="GO" id="GO:0005525">
    <property type="term" value="F:GTP binding"/>
    <property type="evidence" value="ECO:0007669"/>
    <property type="project" value="UniProtKB-KW"/>
</dbReference>
<feature type="domain" description="Nucleotidyl transferase" evidence="9">
    <location>
        <begin position="9"/>
        <end position="292"/>
    </location>
</feature>
<dbReference type="Pfam" id="PF01050">
    <property type="entry name" value="MannoseP_isomer"/>
    <property type="match status" value="1"/>
</dbReference>
<evidence type="ECO:0000256" key="1">
    <source>
        <dbReference type="ARBA" id="ARBA00006115"/>
    </source>
</evidence>
<dbReference type="InterPro" id="IPR001538">
    <property type="entry name" value="Man6P_isomerase-2_C"/>
</dbReference>
<dbReference type="Proteomes" id="UP000320948">
    <property type="component" value="Unassembled WGS sequence"/>
</dbReference>
<comment type="similarity">
    <text evidence="1 8">Belongs to the mannose-6-phosphate isomerase type 2 family.</text>
</comment>
<dbReference type="InterPro" id="IPR006375">
    <property type="entry name" value="Man1P_GuaTrfase/Man6P_Isoase"/>
</dbReference>
<dbReference type="GO" id="GO:0016853">
    <property type="term" value="F:isomerase activity"/>
    <property type="evidence" value="ECO:0007669"/>
    <property type="project" value="UniProtKB-KW"/>
</dbReference>
<evidence type="ECO:0000256" key="3">
    <source>
        <dbReference type="ARBA" id="ARBA00022679"/>
    </source>
</evidence>
<sequence length="484" mass="52654">MTIDTRIQPVILCGGSGSRLWPLSRSAMPKPFISLGGQMGHTLFQHTALRVQGAGMLPPVVVCAEAHRFYVLNQLEEIGITPAAIILEPQARNTTAAIALATEWAKTNSVNVPLAILPADHLMGSPAEFQESLKAATAHASDSIVLFGINPSFANTEYGYIQLGENIGGGAHKVIKFLEKPNRASAEMLLVSGNHVWNSGMFISAPELLAREIFEYAQDVASKVSVAWDKRRSETLLHTEVIRPDETFGEVPSIQFDNAVMEKTQHAVVLAYSGRWSDIGGFAALAEALPQDDSGNSISAPEDSHVLVPDTIGSLIHSSVPNKIVAVHGLSDAVVIDTADALLVTTKSRSAGVKSIFQSLQAARAPQAEFHNRVHRPWGWYETIVKGPGYLVKRIGVIPGGRLSLQYHHHRAEHWTVVTGTATVTKGEEILTLNPDESVYLPLGIHHRLENKSSSDMVEIIEVQTGKILVEEDIVRVEDIYHRT</sequence>
<feature type="domain" description="Mannose-6-phosphate isomerase type II C-terminal" evidence="10">
    <location>
        <begin position="367"/>
        <end position="479"/>
    </location>
</feature>
<feature type="domain" description="MannoseP isomerase/GMP-like beta-helix" evidence="11">
    <location>
        <begin position="305"/>
        <end position="360"/>
    </location>
</feature>
<evidence type="ECO:0000256" key="2">
    <source>
        <dbReference type="ARBA" id="ARBA00012387"/>
    </source>
</evidence>
<evidence type="ECO:0000313" key="12">
    <source>
        <dbReference type="EMBL" id="TKW61168.1"/>
    </source>
</evidence>
<dbReference type="GO" id="GO:0004475">
    <property type="term" value="F:mannose-1-phosphate guanylyltransferase (GTP) activity"/>
    <property type="evidence" value="ECO:0007669"/>
    <property type="project" value="UniProtKB-EC"/>
</dbReference>
<dbReference type="EMBL" id="VAFM01000001">
    <property type="protein sequence ID" value="TKW61168.1"/>
    <property type="molecule type" value="Genomic_DNA"/>
</dbReference>
<keyword evidence="12" id="KW-0413">Isomerase</keyword>
<dbReference type="InterPro" id="IPR011051">
    <property type="entry name" value="RmlC_Cupin_sf"/>
</dbReference>
<dbReference type="InterPro" id="IPR029044">
    <property type="entry name" value="Nucleotide-diphossugar_trans"/>
</dbReference>
<keyword evidence="5" id="KW-0547">Nucleotide-binding</keyword>
<dbReference type="PANTHER" id="PTHR46390">
    <property type="entry name" value="MANNOSE-1-PHOSPHATE GUANYLYLTRANSFERASE"/>
    <property type="match status" value="1"/>
</dbReference>
<proteinExistence type="inferred from homology"/>
<gene>
    <name evidence="12" type="ORF">DI628_00630</name>
</gene>
<dbReference type="InterPro" id="IPR014710">
    <property type="entry name" value="RmlC-like_jellyroll"/>
</dbReference>
<evidence type="ECO:0000256" key="6">
    <source>
        <dbReference type="ARBA" id="ARBA00023134"/>
    </source>
</evidence>
<name>A0A6N4RDG3_BLAVI</name>
<dbReference type="SUPFAM" id="SSF53448">
    <property type="entry name" value="Nucleotide-diphospho-sugar transferases"/>
    <property type="match status" value="1"/>
</dbReference>
<reference evidence="12 13" key="1">
    <citation type="journal article" date="2017" name="Nat. Commun.">
        <title>In situ click chemistry generation of cyclooxygenase-2 inhibitors.</title>
        <authorList>
            <person name="Bhardwaj A."/>
            <person name="Kaur J."/>
            <person name="Wuest M."/>
            <person name="Wuest F."/>
        </authorList>
    </citation>
    <scope>NUCLEOTIDE SEQUENCE [LARGE SCALE GENOMIC DNA]</scope>
    <source>
        <strain evidence="12">S2_018_000_R2_106</strain>
    </source>
</reference>
<evidence type="ECO:0000259" key="11">
    <source>
        <dbReference type="Pfam" id="PF22640"/>
    </source>
</evidence>